<dbReference type="InterPro" id="IPR049552">
    <property type="entry name" value="PKS_DH_N"/>
</dbReference>
<dbReference type="InterPro" id="IPR050091">
    <property type="entry name" value="PKS_NRPS_Biosynth_Enz"/>
</dbReference>
<dbReference type="PROSITE" id="PS50075">
    <property type="entry name" value="CARRIER"/>
    <property type="match status" value="1"/>
</dbReference>
<feature type="active site" description="Proton donor; for dehydratase activity" evidence="6">
    <location>
        <position position="1123"/>
    </location>
</feature>
<dbReference type="PROSITE" id="PS52019">
    <property type="entry name" value="PKS_MFAS_DH"/>
    <property type="match status" value="1"/>
</dbReference>
<dbReference type="InterPro" id="IPR001227">
    <property type="entry name" value="Ac_transferase_dom_sf"/>
</dbReference>
<evidence type="ECO:0000313" key="11">
    <source>
        <dbReference type="EMBL" id="KAF2177966.1"/>
    </source>
</evidence>
<dbReference type="SMART" id="SM00823">
    <property type="entry name" value="PKS_PP"/>
    <property type="match status" value="1"/>
</dbReference>
<evidence type="ECO:0000256" key="2">
    <source>
        <dbReference type="ARBA" id="ARBA00022553"/>
    </source>
</evidence>
<dbReference type="InterPro" id="IPR056501">
    <property type="entry name" value="NAD-bd_HRPKS_sdrA"/>
</dbReference>
<feature type="compositionally biased region" description="Polar residues" evidence="7">
    <location>
        <begin position="2453"/>
        <end position="2462"/>
    </location>
</feature>
<dbReference type="SMART" id="SM00827">
    <property type="entry name" value="PKS_AT"/>
    <property type="match status" value="1"/>
</dbReference>
<dbReference type="InterPro" id="IPR018201">
    <property type="entry name" value="Ketoacyl_synth_AS"/>
</dbReference>
<dbReference type="GO" id="GO:0030639">
    <property type="term" value="P:polyketide biosynthetic process"/>
    <property type="evidence" value="ECO:0007669"/>
    <property type="project" value="UniProtKB-ARBA"/>
</dbReference>
<dbReference type="PROSITE" id="PS52004">
    <property type="entry name" value="KS3_2"/>
    <property type="match status" value="1"/>
</dbReference>
<keyword evidence="3" id="KW-0489">Methyltransferase</keyword>
<dbReference type="EMBL" id="ML994680">
    <property type="protein sequence ID" value="KAF2177966.1"/>
    <property type="molecule type" value="Genomic_DNA"/>
</dbReference>
<dbReference type="Gene3D" id="3.10.129.110">
    <property type="entry name" value="Polyketide synthase dehydratase"/>
    <property type="match status" value="1"/>
</dbReference>
<dbReference type="GO" id="GO:0032259">
    <property type="term" value="P:methylation"/>
    <property type="evidence" value="ECO:0007669"/>
    <property type="project" value="UniProtKB-KW"/>
</dbReference>
<dbReference type="InterPro" id="IPR049900">
    <property type="entry name" value="PKS_mFAS_DH"/>
</dbReference>
<evidence type="ECO:0000259" key="8">
    <source>
        <dbReference type="PROSITE" id="PS50075"/>
    </source>
</evidence>
<feature type="domain" description="Ketosynthase family 3 (KS3)" evidence="9">
    <location>
        <begin position="8"/>
        <end position="444"/>
    </location>
</feature>
<dbReference type="InterPro" id="IPR006162">
    <property type="entry name" value="Ppantetheine_attach_site"/>
</dbReference>
<keyword evidence="1" id="KW-0596">Phosphopantetheine</keyword>
<evidence type="ECO:0000256" key="4">
    <source>
        <dbReference type="ARBA" id="ARBA00022679"/>
    </source>
</evidence>
<dbReference type="Pfam" id="PF07993">
    <property type="entry name" value="NAD_binding_4"/>
    <property type="match status" value="1"/>
</dbReference>
<keyword evidence="4" id="KW-0808">Transferase</keyword>
<dbReference type="OrthoDB" id="329835at2759"/>
<feature type="domain" description="PKS/mFAS DH" evidence="10">
    <location>
        <begin position="916"/>
        <end position="1212"/>
    </location>
</feature>
<dbReference type="InterPro" id="IPR036736">
    <property type="entry name" value="ACP-like_sf"/>
</dbReference>
<dbReference type="SMART" id="SM00822">
    <property type="entry name" value="PKS_KR"/>
    <property type="match status" value="1"/>
</dbReference>
<dbReference type="InterPro" id="IPR016036">
    <property type="entry name" value="Malonyl_transacylase_ACP-bd"/>
</dbReference>
<dbReference type="Gene3D" id="3.40.47.10">
    <property type="match status" value="1"/>
</dbReference>
<proteinExistence type="predicted"/>
<dbReference type="Pfam" id="PF22621">
    <property type="entry name" value="CurL-like_PKS_C"/>
    <property type="match status" value="1"/>
</dbReference>
<dbReference type="InterPro" id="IPR014043">
    <property type="entry name" value="Acyl_transferase_dom"/>
</dbReference>
<name>A0A6A6DK60_9PEZI</name>
<evidence type="ECO:0000259" key="10">
    <source>
        <dbReference type="PROSITE" id="PS52019"/>
    </source>
</evidence>
<evidence type="ECO:0000256" key="6">
    <source>
        <dbReference type="PROSITE-ProRule" id="PRU01363"/>
    </source>
</evidence>
<dbReference type="InterPro" id="IPR029063">
    <property type="entry name" value="SAM-dependent_MTases_sf"/>
</dbReference>
<dbReference type="Gene3D" id="3.40.366.10">
    <property type="entry name" value="Malonyl-Coenzyme A Acyl Carrier Protein, domain 2"/>
    <property type="match status" value="1"/>
</dbReference>
<dbReference type="InterPro" id="IPR016039">
    <property type="entry name" value="Thiolase-like"/>
</dbReference>
<dbReference type="SUPFAM" id="SSF52151">
    <property type="entry name" value="FabD/lysophospholipase-like"/>
    <property type="match status" value="1"/>
</dbReference>
<dbReference type="Pfam" id="PF08659">
    <property type="entry name" value="KR"/>
    <property type="match status" value="1"/>
</dbReference>
<dbReference type="SUPFAM" id="SSF53335">
    <property type="entry name" value="S-adenosyl-L-methionine-dependent methyltransferases"/>
    <property type="match status" value="1"/>
</dbReference>
<dbReference type="InterPro" id="IPR020841">
    <property type="entry name" value="PKS_Beta-ketoAc_synthase_dom"/>
</dbReference>
<dbReference type="GO" id="GO:0004312">
    <property type="term" value="F:fatty acid synthase activity"/>
    <property type="evidence" value="ECO:0007669"/>
    <property type="project" value="TreeGrafter"/>
</dbReference>
<keyword evidence="5" id="KW-0511">Multifunctional enzyme</keyword>
<dbReference type="PROSITE" id="PS00606">
    <property type="entry name" value="KS3_1"/>
    <property type="match status" value="1"/>
</dbReference>
<dbReference type="SUPFAM" id="SSF53901">
    <property type="entry name" value="Thiolase-like"/>
    <property type="match status" value="1"/>
</dbReference>
<dbReference type="GO" id="GO:0006633">
    <property type="term" value="P:fatty acid biosynthetic process"/>
    <property type="evidence" value="ECO:0007669"/>
    <property type="project" value="InterPro"/>
</dbReference>
<dbReference type="InterPro" id="IPR036291">
    <property type="entry name" value="NAD(P)-bd_dom_sf"/>
</dbReference>
<keyword evidence="2" id="KW-0597">Phosphoprotein</keyword>
<dbReference type="Pfam" id="PF00698">
    <property type="entry name" value="Acyl_transf_1"/>
    <property type="match status" value="1"/>
</dbReference>
<dbReference type="CDD" id="cd00833">
    <property type="entry name" value="PKS"/>
    <property type="match status" value="1"/>
</dbReference>
<dbReference type="SMART" id="SM00825">
    <property type="entry name" value="PKS_KS"/>
    <property type="match status" value="1"/>
</dbReference>
<dbReference type="Gene3D" id="3.40.50.150">
    <property type="entry name" value="Vaccinia Virus protein VP39"/>
    <property type="match status" value="1"/>
</dbReference>
<dbReference type="CDD" id="cd02440">
    <property type="entry name" value="AdoMet_MTases"/>
    <property type="match status" value="1"/>
</dbReference>
<dbReference type="InterPro" id="IPR013217">
    <property type="entry name" value="Methyltransf_12"/>
</dbReference>
<evidence type="ECO:0000256" key="1">
    <source>
        <dbReference type="ARBA" id="ARBA00022450"/>
    </source>
</evidence>
<evidence type="ECO:0000259" key="9">
    <source>
        <dbReference type="PROSITE" id="PS52004"/>
    </source>
</evidence>
<reference evidence="11" key="1">
    <citation type="journal article" date="2020" name="Stud. Mycol.">
        <title>101 Dothideomycetes genomes: a test case for predicting lifestyles and emergence of pathogens.</title>
        <authorList>
            <person name="Haridas S."/>
            <person name="Albert R."/>
            <person name="Binder M."/>
            <person name="Bloem J."/>
            <person name="Labutti K."/>
            <person name="Salamov A."/>
            <person name="Andreopoulos B."/>
            <person name="Baker S."/>
            <person name="Barry K."/>
            <person name="Bills G."/>
            <person name="Bluhm B."/>
            <person name="Cannon C."/>
            <person name="Castanera R."/>
            <person name="Culley D."/>
            <person name="Daum C."/>
            <person name="Ezra D."/>
            <person name="Gonzalez J."/>
            <person name="Henrissat B."/>
            <person name="Kuo A."/>
            <person name="Liang C."/>
            <person name="Lipzen A."/>
            <person name="Lutzoni F."/>
            <person name="Magnuson J."/>
            <person name="Mondo S."/>
            <person name="Nolan M."/>
            <person name="Ohm R."/>
            <person name="Pangilinan J."/>
            <person name="Park H.-J."/>
            <person name="Ramirez L."/>
            <person name="Alfaro M."/>
            <person name="Sun H."/>
            <person name="Tritt A."/>
            <person name="Yoshinaga Y."/>
            <person name="Zwiers L.-H."/>
            <person name="Turgeon B."/>
            <person name="Goodwin S."/>
            <person name="Spatafora J."/>
            <person name="Crous P."/>
            <person name="Grigoriev I."/>
        </authorList>
    </citation>
    <scope>NUCLEOTIDE SEQUENCE</scope>
    <source>
        <strain evidence="11">CBS 207.26</strain>
    </source>
</reference>
<dbReference type="SUPFAM" id="SSF47336">
    <property type="entry name" value="ACP-like"/>
    <property type="match status" value="1"/>
</dbReference>
<dbReference type="Pfam" id="PF14765">
    <property type="entry name" value="PS-DH"/>
    <property type="match status" value="1"/>
</dbReference>
<dbReference type="GO" id="GO:0004315">
    <property type="term" value="F:3-oxoacyl-[acyl-carrier-protein] synthase activity"/>
    <property type="evidence" value="ECO:0007669"/>
    <property type="project" value="InterPro"/>
</dbReference>
<dbReference type="GO" id="GO:0008168">
    <property type="term" value="F:methyltransferase activity"/>
    <property type="evidence" value="ECO:0007669"/>
    <property type="project" value="UniProtKB-KW"/>
</dbReference>
<feature type="region of interest" description="Disordered" evidence="7">
    <location>
        <begin position="2424"/>
        <end position="2495"/>
    </location>
</feature>
<dbReference type="InterPro" id="IPR014030">
    <property type="entry name" value="Ketoacyl_synth_N"/>
</dbReference>
<dbReference type="SUPFAM" id="SSF51735">
    <property type="entry name" value="NAD(P)-binding Rossmann-fold domains"/>
    <property type="match status" value="2"/>
</dbReference>
<dbReference type="PANTHER" id="PTHR43775">
    <property type="entry name" value="FATTY ACID SYNTHASE"/>
    <property type="match status" value="1"/>
</dbReference>
<dbReference type="Pfam" id="PF00109">
    <property type="entry name" value="ketoacyl-synt"/>
    <property type="match status" value="1"/>
</dbReference>
<sequence length="2849" mass="310020">MAKDTTMNEPIAIVGSGCRFAGGASSPSKLWDLLSNPRDVRSDIPNSRFNAESYYHPNPAYHGHSNIRHSYLLEEDVTAFDTEFFGIKPVEAKAIDPQQRLLMETVYEGLESAGLTIDSLRGSDTAVYVGLMCGDYEASLLRDLNTAPVYTATGIGRSILSNRVSYFFDWHGPSMTLDTACSSSLVAVHLAVQSLRFGESRVALACGSNLLLGPENYIMESKLKMLSPDGRSKMWDKDANGYARGGGVAACILKTLSAAIEDGDDIECIIRETGFNQDGATTGITMPSAAAQQALIRSTYSKAGLDLSKASDRPQFFEAHGTGTPAGDPIEAEAISKAFFGEEFATRTAGECLYVGSIKTILGHTEGTAGVAALLKASLALQHSVVPPNMLLNNLSDQVAPFTENLEILKTPKSWPKVVPGQPRRASVNSFGFGGANAHAILESYEPRRHLENGVKHSGAACQFTPFVFSALSRQSLRDSLSAYANFIEDNPSLNLRDLAYTLQQRRSAFPYRISFAANSADDLVTKIRGELEATKVEDLGVRLSPPADGKRPKVLGIFTGQGAQYTRMGAELIEKSAAARKIIQELQTHLDQLPEELRPDFSLEEELRAAGESSRVRTGAFSFLSTVIQIVLVDLLRLGGVQFDAIVAHSSGEMAAAYAAGRLTARDAMCVSYFCGRFASKMESPNGPGIKGAMLAAGMAEEDAQALCVDEIFAGRVCVAAVNSSSSVTISGDEEAIDEIKLILDDENKFNRKLRVDRAYHSNHVLRRLADYVGLVQAAGVRAVEPAPNTSLWISSVYAREVTSDMNISDEYWGTNVARPVKFYQALKAALEAGEYQVAIEVGPHPALKGPATQTIQEVLGKAIPYYGVLNRGTDAASAMRVVKGLPSYQWNHEGSYWHESRAAKKLRAQTQPFNQLLGTMMPDSAAHHLSWGHLLRASEIDWVSGHQVQSQTVFPAAGYICTALGGARVLAGDRDVRLFELKDFIIHQALTFNQDDAGIEVQTSLSDISRPRDDRIQAKFTYSASLGDENLALVAEAELHITFGESSETTLPRRVPRPPHMISVDNERFYNLLATLGYGFEGPFKSLHALRRKLGSSVCAVKSAPRDAFGPPLLVHPAELDGGIQSLILAYSYPDDDQLLNMHLPTSMSSIRVNPALCKSMTDISVDSRLGVNKSPGFSGDVSLYTNDSGCAAIQMQRVELVPLGALTAKDDRKVFSKYHWVKNSLDGELAACDTIVSRYHEDVLEGLERISTYYLRQLDSEVPADSPLRKDSAHSHHLRYVHHIIELIQNGEHKVAKKEWLNDSLEDLHKATARFSNLIDYRMIHLVGQQMPRVFRGETNMLEEMRVSNILDNYYQGAFGSREAGLWIGKIISQLAKRYPHLNILEVGAGTGGATTRILQELDSKFLSYTFTDVSSGFFEGAAEVFSAHKDRMVFKTFDCGQDPIAQGYAEGTCDVVVAFLVIHATPDLELTMRNIRKLLKPGGFLVVGEGTNNGQPYGSAGFIFGSLPGWWLGADKGRPLSPFVSYSEWERLLKSSGFSGIDSTAPQAFQDILGMTVFAAQAIDDRVSFLREPLNPEVLHSSAIEYPIKNLVVVGGSTAETRPLVESITDILKDSSLELHTFETLTAVDFGLIDADTTVVSLSELDKPVFKDMTPEEWLAFKTLFSAPTQLFWVTSGRLYEEPFSNMTVGFARTAVFETPALQFQNVDIADLGSLKPQSLVEKILRFHASASPVASERSQLPWPLEPEIVVNAEGQELVPRLRHIAARNDRYNWARRPITNEADIAKSPAALHKDAEGWKLRELSKWAIPADAESRMSLEVSHAVLSALRTSHGHQFLVLGAEPKSQTRFLALVPSLLSVVNVSKESAIPLPVSTLADADLLTALAARLVSMAVVDPLVDGDTLVVHNPTELLARAIASQASSKNVRAFFVADSTQQHVPSSWTKLEPYMTQSEMAEILPANTACFVALSIEGSENDSTILSSLPPHCHNAQKDAGQGQKAASKTVGIDDLISGSNPENPATVIDWTLSKTHHVHVSRLDSAAFFKGDKTYWMCGLSGALGVSLADWMIERGASYLVLTSRNPNISPDWIEAHKRNGVTVTIVPCDVTNEPALRAAHKSICETLPPIIGVLNGAMVLRDVSIQNMSFELMSDVFRPKVYGSIHLDRIFKNENLDFFILFSSINCVIGNLGQANYAAANTFMCSLAAQRRKRGLAATALNVGAIIGAGYMERESSKALDLTVSKMALMHLSEQDYHQLFAEGIDSGRPDSGDEAELTTGLLDIPAADAENTPKWHSNPAFFDFIVHQVEKNGAESGNEVVTSVQDQLAACRSGSDVIAVVKGRFAMQLRNVLQMTTADEDLMAMRSRDIGLDSLISVDIRSWFLKNFEVSVPVLKIMGNDTMAELADLVAAQVPPSLLPGLGAGEAPASNEEAPVTNGTSQPVPAVLVQNDETSSSADSNPDDTSADSSGGSTGVSTPPNCEPQVMNGTLQKGPVRIDWNAEIGLPEAAKIATDMAPAARPRAIVLTGVSGLLGRHLLLHLLQDPSVVEIICIAVRRLDERLRSKELLEDDRIQYFEGDLEERRLGLSEKDAVQIFSRIDAVVHNGADTSHLKFYPEIKAANMGSTKELIRLCMARKVPIHYLSTVGVALFGNYKSFPEVSVAAHYPPVDGSHGYIAAKWASERMLEELQKKHGVNVWIHRPSTIIREGADAENAAAQIDWMNALVAYMRKTKAVPALKNLRGALDLVHVKNATNSILTSVFENKPKSPSGGASYVHQIGDMVLPLDNLKEFVANATGAAKVDVLPVEEWTAQAVAVGLNRGVAALIDSMDDPGQPHYPRMLREGA</sequence>
<feature type="compositionally biased region" description="Low complexity" evidence="7">
    <location>
        <begin position="2469"/>
        <end position="2482"/>
    </location>
</feature>
<dbReference type="Gene3D" id="3.40.50.720">
    <property type="entry name" value="NAD(P)-binding Rossmann-like Domain"/>
    <property type="match status" value="2"/>
</dbReference>
<dbReference type="InterPro" id="IPR014031">
    <property type="entry name" value="Ketoacyl_synth_C"/>
</dbReference>
<dbReference type="InterPro" id="IPR049551">
    <property type="entry name" value="PKS_DH_C"/>
</dbReference>
<dbReference type="Proteomes" id="UP000800200">
    <property type="component" value="Unassembled WGS sequence"/>
</dbReference>
<dbReference type="InterPro" id="IPR057326">
    <property type="entry name" value="KR_dom"/>
</dbReference>
<dbReference type="Pfam" id="PF08242">
    <property type="entry name" value="Methyltransf_12"/>
    <property type="match status" value="1"/>
</dbReference>
<dbReference type="Pfam" id="PF02801">
    <property type="entry name" value="Ketoacyl-synt_C"/>
    <property type="match status" value="1"/>
</dbReference>
<dbReference type="PROSITE" id="PS00012">
    <property type="entry name" value="PHOSPHOPANTETHEINE"/>
    <property type="match status" value="1"/>
</dbReference>
<protein>
    <submittedName>
        <fullName evidence="11">Putative polyketide synthase</fullName>
    </submittedName>
</protein>
<dbReference type="InterPro" id="IPR020806">
    <property type="entry name" value="PKS_PP-bd"/>
</dbReference>
<feature type="region of interest" description="C-terminal hotdog fold" evidence="6">
    <location>
        <begin position="1063"/>
        <end position="1212"/>
    </location>
</feature>
<evidence type="ECO:0000256" key="5">
    <source>
        <dbReference type="ARBA" id="ARBA00023268"/>
    </source>
</evidence>
<organism evidence="11 12">
    <name type="scientific">Zopfia rhizophila CBS 207.26</name>
    <dbReference type="NCBI Taxonomy" id="1314779"/>
    <lineage>
        <taxon>Eukaryota</taxon>
        <taxon>Fungi</taxon>
        <taxon>Dikarya</taxon>
        <taxon>Ascomycota</taxon>
        <taxon>Pezizomycotina</taxon>
        <taxon>Dothideomycetes</taxon>
        <taxon>Dothideomycetes incertae sedis</taxon>
        <taxon>Zopfiaceae</taxon>
        <taxon>Zopfia</taxon>
    </lineage>
</organism>
<dbReference type="InterPro" id="IPR016035">
    <property type="entry name" value="Acyl_Trfase/lysoPLipase"/>
</dbReference>
<evidence type="ECO:0000313" key="12">
    <source>
        <dbReference type="Proteomes" id="UP000800200"/>
    </source>
</evidence>
<feature type="region of interest" description="N-terminal hotdog fold" evidence="6">
    <location>
        <begin position="916"/>
        <end position="1050"/>
    </location>
</feature>
<dbReference type="GO" id="GO:0031177">
    <property type="term" value="F:phosphopantetheine binding"/>
    <property type="evidence" value="ECO:0007669"/>
    <property type="project" value="InterPro"/>
</dbReference>
<evidence type="ECO:0000256" key="3">
    <source>
        <dbReference type="ARBA" id="ARBA00022603"/>
    </source>
</evidence>
<dbReference type="InterPro" id="IPR013968">
    <property type="entry name" value="PKS_KR"/>
</dbReference>
<dbReference type="InterPro" id="IPR020807">
    <property type="entry name" value="PKS_DH"/>
</dbReference>
<dbReference type="InterPro" id="IPR013120">
    <property type="entry name" value="FAR_NAD-bd"/>
</dbReference>
<dbReference type="Pfam" id="PF23114">
    <property type="entry name" value="NAD-bd_HRPKS_sdrA"/>
    <property type="match status" value="1"/>
</dbReference>
<dbReference type="InterPro" id="IPR042104">
    <property type="entry name" value="PKS_dehydratase_sf"/>
</dbReference>
<feature type="domain" description="Carrier" evidence="8">
    <location>
        <begin position="2341"/>
        <end position="2416"/>
    </location>
</feature>
<gene>
    <name evidence="11" type="ORF">K469DRAFT_805872</name>
</gene>
<dbReference type="SUPFAM" id="SSF55048">
    <property type="entry name" value="Probable ACP-binding domain of malonyl-CoA ACP transacylase"/>
    <property type="match status" value="1"/>
</dbReference>
<feature type="active site" description="Proton acceptor; for dehydratase activity" evidence="6">
    <location>
        <position position="948"/>
    </location>
</feature>
<evidence type="ECO:0000256" key="7">
    <source>
        <dbReference type="SAM" id="MobiDB-lite"/>
    </source>
</evidence>
<dbReference type="PANTHER" id="PTHR43775:SF20">
    <property type="entry name" value="HYBRID PKS-NRPS SYNTHETASE APDA"/>
    <property type="match status" value="1"/>
</dbReference>
<keyword evidence="12" id="KW-1185">Reference proteome</keyword>
<dbReference type="SMART" id="SM00826">
    <property type="entry name" value="PKS_DH"/>
    <property type="match status" value="1"/>
</dbReference>
<accession>A0A6A6DK60</accession>
<dbReference type="Pfam" id="PF21089">
    <property type="entry name" value="PKS_DH_N"/>
    <property type="match status" value="1"/>
</dbReference>
<dbReference type="InterPro" id="IPR009081">
    <property type="entry name" value="PP-bd_ACP"/>
</dbReference>